<dbReference type="KEGG" id="cjt:EG359_05795"/>
<dbReference type="Proteomes" id="UP000186106">
    <property type="component" value="Unassembled WGS sequence"/>
</dbReference>
<reference evidence="2 3" key="1">
    <citation type="submission" date="2017-01" db="EMBL/GenBank/DDBJ databases">
        <authorList>
            <person name="Mah S.A."/>
            <person name="Swanson W.J."/>
            <person name="Moy G.W."/>
            <person name="Vacquier V.D."/>
        </authorList>
    </citation>
    <scope>NUCLEOTIDE SEQUENCE [LARGE SCALE GENOMIC DNA]</scope>
    <source>
        <strain evidence="2 3">DSM 16927</strain>
    </source>
</reference>
<gene>
    <name evidence="1" type="ORF">EG359_05795</name>
    <name evidence="2" type="ORF">SAMN05421768_101200</name>
</gene>
<organism evidence="2 3">
    <name type="scientific">Chryseobacterium joostei</name>
    <dbReference type="NCBI Taxonomy" id="112234"/>
    <lineage>
        <taxon>Bacteria</taxon>
        <taxon>Pseudomonadati</taxon>
        <taxon>Bacteroidota</taxon>
        <taxon>Flavobacteriia</taxon>
        <taxon>Flavobacteriales</taxon>
        <taxon>Weeksellaceae</taxon>
        <taxon>Chryseobacterium group</taxon>
        <taxon>Chryseobacterium</taxon>
    </lineage>
</organism>
<accession>A0A1N7HTN7</accession>
<dbReference type="OrthoDB" id="711032at2"/>
<evidence type="ECO:0000313" key="4">
    <source>
        <dbReference type="Proteomes" id="UP000279541"/>
    </source>
</evidence>
<evidence type="ECO:0000313" key="3">
    <source>
        <dbReference type="Proteomes" id="UP000186106"/>
    </source>
</evidence>
<evidence type="ECO:0000313" key="1">
    <source>
        <dbReference type="EMBL" id="AZA99144.1"/>
    </source>
</evidence>
<evidence type="ECO:0000313" key="2">
    <source>
        <dbReference type="EMBL" id="SIS28186.1"/>
    </source>
</evidence>
<sequence>MTRSNLHITLSNGEEIICVADSSSAPEQGYIVEEILMPLLALGNSKRELFLIKKHCTMDERRANASYRYYINLINKTVTLFEENYNYRTDRFKKGKDLTHRYTSYIETLNNGNHEKGK</sequence>
<protein>
    <submittedName>
        <fullName evidence="1">Penicillin-binding protein</fullName>
    </submittedName>
</protein>
<proteinExistence type="predicted"/>
<dbReference type="EMBL" id="FTNZ01000001">
    <property type="protein sequence ID" value="SIS28186.1"/>
    <property type="molecule type" value="Genomic_DNA"/>
</dbReference>
<name>A0A1N7HTN7_9FLAO</name>
<reference evidence="1 4" key="2">
    <citation type="submission" date="2018-11" db="EMBL/GenBank/DDBJ databases">
        <title>Proposal to divide the Flavobacteriaceae and reorganize its genera based on Amino Acid Identity values calculated from whole genome sequences.</title>
        <authorList>
            <person name="Nicholson A.C."/>
            <person name="Gulvik C.A."/>
            <person name="Whitney A.M."/>
            <person name="Humrighouse B.W."/>
            <person name="Bell M."/>
            <person name="Holmes B."/>
            <person name="Steigerwalt A.G."/>
            <person name="Villarma A."/>
            <person name="Sheth M."/>
            <person name="Batra D."/>
            <person name="Pryor J."/>
            <person name="Bernardet J.-F."/>
            <person name="Hugo C."/>
            <person name="Kampfer P."/>
            <person name="Newman J."/>
            <person name="McQuiston J.R."/>
        </authorList>
    </citation>
    <scope>NUCLEOTIDE SEQUENCE [LARGE SCALE GENOMIC DNA]</scope>
    <source>
        <strain evidence="1 4">DSM 16927</strain>
    </source>
</reference>
<dbReference type="STRING" id="112234.SAMN05421768_101200"/>
<dbReference type="Proteomes" id="UP000279541">
    <property type="component" value="Chromosome"/>
</dbReference>
<dbReference type="EMBL" id="CP033926">
    <property type="protein sequence ID" value="AZA99144.1"/>
    <property type="molecule type" value="Genomic_DNA"/>
</dbReference>
<keyword evidence="4" id="KW-1185">Reference proteome</keyword>
<dbReference type="AlphaFoldDB" id="A0A1N7HTN7"/>